<reference evidence="9 10" key="1">
    <citation type="submission" date="2016-11" db="EMBL/GenBank/DDBJ databases">
        <authorList>
            <person name="Jaros S."/>
            <person name="Januszkiewicz K."/>
            <person name="Wedrychowicz H."/>
        </authorList>
    </citation>
    <scope>NUCLEOTIDE SEQUENCE [LARGE SCALE GENOMIC DNA]</scope>
    <source>
        <strain evidence="9 10">DSM 45627</strain>
    </source>
</reference>
<keyword evidence="6" id="KW-0408">Iron</keyword>
<evidence type="ECO:0000256" key="7">
    <source>
        <dbReference type="SAM" id="MobiDB-lite"/>
    </source>
</evidence>
<comment type="cofactor">
    <cofactor evidence="1">
        <name>Fe(2+)</name>
        <dbReference type="ChEBI" id="CHEBI:29033"/>
    </cofactor>
</comment>
<evidence type="ECO:0000256" key="2">
    <source>
        <dbReference type="ARBA" id="ARBA00005896"/>
    </source>
</evidence>
<evidence type="ECO:0000313" key="9">
    <source>
        <dbReference type="EMBL" id="SHG96498.1"/>
    </source>
</evidence>
<dbReference type="Proteomes" id="UP000186132">
    <property type="component" value="Unassembled WGS sequence"/>
</dbReference>
<feature type="compositionally biased region" description="Basic and acidic residues" evidence="7">
    <location>
        <begin position="1"/>
        <end position="14"/>
    </location>
</feature>
<dbReference type="InterPro" id="IPR042098">
    <property type="entry name" value="TauD-like_sf"/>
</dbReference>
<feature type="region of interest" description="Disordered" evidence="7">
    <location>
        <begin position="1"/>
        <end position="32"/>
    </location>
</feature>
<dbReference type="GO" id="GO:0046872">
    <property type="term" value="F:metal ion binding"/>
    <property type="evidence" value="ECO:0007669"/>
    <property type="project" value="UniProtKB-KW"/>
</dbReference>
<dbReference type="AlphaFoldDB" id="A0A1M5P422"/>
<protein>
    <submittedName>
        <fullName evidence="9">Taurine dioxygenase</fullName>
    </submittedName>
</protein>
<proteinExistence type="inferred from homology"/>
<feature type="domain" description="TauD/TfdA-like" evidence="8">
    <location>
        <begin position="45"/>
        <end position="310"/>
    </location>
</feature>
<comment type="similarity">
    <text evidence="2">Belongs to the TfdA dioxygenase family.</text>
</comment>
<keyword evidence="10" id="KW-1185">Reference proteome</keyword>
<dbReference type="InterPro" id="IPR051323">
    <property type="entry name" value="AtsK-like"/>
</dbReference>
<dbReference type="EMBL" id="FQVU01000004">
    <property type="protein sequence ID" value="SHG96498.1"/>
    <property type="molecule type" value="Genomic_DNA"/>
</dbReference>
<dbReference type="Pfam" id="PF02668">
    <property type="entry name" value="TauD"/>
    <property type="match status" value="1"/>
</dbReference>
<sequence>MTTQLDRTDDRSTDDLPTDDLPTDDLRTDGLRTADLPGYDTITVRKVGAHLGATIEGVRVGAALEPRQVVEIKAAIAAHKVVFLPGQHHATDADQRAFAVQLGEVTKPHPTVAGDGDAVLPIDSDQSKANSWHTDVTFVDRIPAASILRAITLPPYGGTTVWANTTRAYEQLHPGLQALVERLWAVHSNRYDYAAEVDETRIGGIDVQEQAYRAEFEHLEFETEHPAVRVHPVTGDRTLLLGHFIRRFVGLSTQDSQDLFALLQRHVTRLDNTVRWSWSDGDVAIWDNMATQHYAVDDYDDRPRRLHRITLAGPVPVAVDGTRSVVRKGDASHYSSAG</sequence>
<dbReference type="PANTHER" id="PTHR30468:SF5">
    <property type="entry name" value="ALPHA-KETOGLUTARATE-DEPENDENT SULFATE ESTER DIOXYGENASE"/>
    <property type="match status" value="1"/>
</dbReference>
<evidence type="ECO:0000259" key="8">
    <source>
        <dbReference type="Pfam" id="PF02668"/>
    </source>
</evidence>
<evidence type="ECO:0000256" key="5">
    <source>
        <dbReference type="ARBA" id="ARBA00023002"/>
    </source>
</evidence>
<organism evidence="9 10">
    <name type="scientific">Jatrophihabitans endophyticus</name>
    <dbReference type="NCBI Taxonomy" id="1206085"/>
    <lineage>
        <taxon>Bacteria</taxon>
        <taxon>Bacillati</taxon>
        <taxon>Actinomycetota</taxon>
        <taxon>Actinomycetes</taxon>
        <taxon>Jatrophihabitantales</taxon>
        <taxon>Jatrophihabitantaceae</taxon>
        <taxon>Jatrophihabitans</taxon>
    </lineage>
</organism>
<evidence type="ECO:0000313" key="10">
    <source>
        <dbReference type="Proteomes" id="UP000186132"/>
    </source>
</evidence>
<evidence type="ECO:0000256" key="1">
    <source>
        <dbReference type="ARBA" id="ARBA00001954"/>
    </source>
</evidence>
<gene>
    <name evidence="9" type="ORF">SAMN05443575_2971</name>
</gene>
<evidence type="ECO:0000256" key="3">
    <source>
        <dbReference type="ARBA" id="ARBA00022723"/>
    </source>
</evidence>
<evidence type="ECO:0000256" key="6">
    <source>
        <dbReference type="ARBA" id="ARBA00023004"/>
    </source>
</evidence>
<name>A0A1M5P422_9ACTN</name>
<dbReference type="GO" id="GO:0016706">
    <property type="term" value="F:2-oxoglutarate-dependent dioxygenase activity"/>
    <property type="evidence" value="ECO:0007669"/>
    <property type="project" value="TreeGrafter"/>
</dbReference>
<dbReference type="PANTHER" id="PTHR30468">
    <property type="entry name" value="ALPHA-KETOGLUTARATE-DEPENDENT SULFONATE DIOXYGENASE"/>
    <property type="match status" value="1"/>
</dbReference>
<keyword evidence="4 9" id="KW-0223">Dioxygenase</keyword>
<dbReference type="SUPFAM" id="SSF51197">
    <property type="entry name" value="Clavaminate synthase-like"/>
    <property type="match status" value="1"/>
</dbReference>
<dbReference type="InterPro" id="IPR003819">
    <property type="entry name" value="TauD/TfdA-like"/>
</dbReference>
<accession>A0A1M5P422</accession>
<keyword evidence="5" id="KW-0560">Oxidoreductase</keyword>
<dbReference type="Gene3D" id="3.60.130.10">
    <property type="entry name" value="Clavaminate synthase-like"/>
    <property type="match status" value="1"/>
</dbReference>
<evidence type="ECO:0000256" key="4">
    <source>
        <dbReference type="ARBA" id="ARBA00022964"/>
    </source>
</evidence>
<dbReference type="GO" id="GO:0005737">
    <property type="term" value="C:cytoplasm"/>
    <property type="evidence" value="ECO:0007669"/>
    <property type="project" value="TreeGrafter"/>
</dbReference>
<keyword evidence="3" id="KW-0479">Metal-binding</keyword>
<dbReference type="STRING" id="1206085.SAMN05443575_2971"/>